<dbReference type="EMBL" id="CP051774">
    <property type="protein sequence ID" value="QJE96779.1"/>
    <property type="molecule type" value="Genomic_DNA"/>
</dbReference>
<dbReference type="InterPro" id="IPR051802">
    <property type="entry name" value="YfhM-like"/>
</dbReference>
<feature type="domain" description="Alpha-2-macroglobulin bait region" evidence="4">
    <location>
        <begin position="1025"/>
        <end position="1174"/>
    </location>
</feature>
<dbReference type="InterPro" id="IPR047565">
    <property type="entry name" value="Alpha-macroglob_thiol-ester_cl"/>
</dbReference>
<comment type="similarity">
    <text evidence="1">Belongs to the protease inhibitor I39 (alpha-2-macroglobulin) family. Bacterial alpha-2-macroglobulin subfamily.</text>
</comment>
<feature type="signal peptide" evidence="3">
    <location>
        <begin position="1"/>
        <end position="18"/>
    </location>
</feature>
<dbReference type="SMART" id="SM01360">
    <property type="entry name" value="A2M"/>
    <property type="match status" value="1"/>
</dbReference>
<dbReference type="Pfam" id="PF07678">
    <property type="entry name" value="TED_complement"/>
    <property type="match status" value="1"/>
</dbReference>
<dbReference type="PANTHER" id="PTHR40094">
    <property type="entry name" value="ALPHA-2-MACROGLOBULIN HOMOLOG"/>
    <property type="match status" value="1"/>
</dbReference>
<dbReference type="Pfam" id="PF07703">
    <property type="entry name" value="A2M_BRD"/>
    <property type="match status" value="1"/>
</dbReference>
<dbReference type="SMART" id="SM01419">
    <property type="entry name" value="Thiol-ester_cl"/>
    <property type="match status" value="1"/>
</dbReference>
<evidence type="ECO:0000256" key="2">
    <source>
        <dbReference type="SAM" id="MobiDB-lite"/>
    </source>
</evidence>
<dbReference type="GO" id="GO:0005615">
    <property type="term" value="C:extracellular space"/>
    <property type="evidence" value="ECO:0007669"/>
    <property type="project" value="InterPro"/>
</dbReference>
<evidence type="ECO:0000259" key="4">
    <source>
        <dbReference type="SMART" id="SM01359"/>
    </source>
</evidence>
<dbReference type="InterPro" id="IPR041246">
    <property type="entry name" value="Bact_MG10"/>
</dbReference>
<feature type="domain" description="Alpha-2-macroglobulin" evidence="5">
    <location>
        <begin position="1242"/>
        <end position="1331"/>
    </location>
</feature>
<feature type="region of interest" description="Disordered" evidence="2">
    <location>
        <begin position="947"/>
        <end position="968"/>
    </location>
</feature>
<gene>
    <name evidence="6" type="ORF">HHL09_13630</name>
</gene>
<evidence type="ECO:0000259" key="5">
    <source>
        <dbReference type="SMART" id="SM01360"/>
    </source>
</evidence>
<dbReference type="CDD" id="cd02891">
    <property type="entry name" value="A2M_like"/>
    <property type="match status" value="1"/>
</dbReference>
<dbReference type="KEGG" id="luo:HHL09_13630"/>
<evidence type="ECO:0000313" key="6">
    <source>
        <dbReference type="EMBL" id="QJE96779.1"/>
    </source>
</evidence>
<dbReference type="Pfam" id="PF17973">
    <property type="entry name" value="bMG10"/>
    <property type="match status" value="1"/>
</dbReference>
<reference evidence="6 7" key="1">
    <citation type="submission" date="2020-04" db="EMBL/GenBank/DDBJ databases">
        <title>Luteolibacter sp. G-1-1-1 isolated from soil.</title>
        <authorList>
            <person name="Dahal R.H."/>
        </authorList>
    </citation>
    <scope>NUCLEOTIDE SEQUENCE [LARGE SCALE GENOMIC DNA]</scope>
    <source>
        <strain evidence="6 7">G-1-1-1</strain>
    </source>
</reference>
<dbReference type="InterPro" id="IPR011626">
    <property type="entry name" value="Alpha-macroglobulin_TED"/>
</dbReference>
<feature type="region of interest" description="Disordered" evidence="2">
    <location>
        <begin position="494"/>
        <end position="513"/>
    </location>
</feature>
<evidence type="ECO:0000256" key="1">
    <source>
        <dbReference type="ARBA" id="ARBA00010556"/>
    </source>
</evidence>
<evidence type="ECO:0008006" key="8">
    <source>
        <dbReference type="Google" id="ProtNLM"/>
    </source>
</evidence>
<proteinExistence type="inferred from homology"/>
<dbReference type="InterPro" id="IPR001599">
    <property type="entry name" value="Macroglobln_a2"/>
</dbReference>
<accession>A0A858RK50</accession>
<dbReference type="InterPro" id="IPR002890">
    <property type="entry name" value="MG2"/>
</dbReference>
<dbReference type="Gene3D" id="1.50.10.20">
    <property type="match status" value="1"/>
</dbReference>
<sequence length="1925" mass="212107">MRPIAVLLAGLCITGATAAPRLHVSTASLTPESTIELVLDRAAASADLIGKEAKNDWLEIQPPWNGTLYWKEANVAEFRPSSAPGLGTSYTFKLKGGHKHLDGSAIPAAEVAKVSSEPFQVDFANLLDRYEENWSPRTTAFFLRFNGDVTPEKAAPFLFFEADGGIRVAAKTERASFGRIKMPGFLGSSWSERFARRLNPELPRPEPVASLELPNGLVVTPLQELPEGVNWRLAMLNGLPDSSGKAKFTADATRYIGNVDPLKIESFAAQTLADAPRRIVADFNMRLPVDLDPSLVKIEPVPADFRVEVRNDELHLLGDFSANNHWNVTLSGNLASRDGRALKQDVSKQLEFKPLDPELALPSQDESQLASGTRKYRVQTVNLDKVHLRVKKLDDSQLIRAQQGYRYYTGVGHNGESINPTHQIPYELMGGETIADVEIPLTNALDTTQPLLLDWDKMLTGDAQPWSLGFPKDEAGPNPEAKSAAAFFIEIVGTPKEGTKPSGNNEDGESRAKSPVVQALIQLTDIGLAWKTIDNEARVFAFSCLTGKPLPGVALTTYGEDAKLLQQAKTGPDGMATLPRETAARHLQANLGSDRYSIAYDTALPTVGLWRFPVRYSWEETPASFRKVFLFSDRSLYRPGETVNIKGIVRRQDGNAITAQPAAKSRLVITNPEEKEIYSQEVTVSETGGFDLSFTLPPEKTGYHRVVFEYPDELAKLEGLEDWSERQQIQTNGRFELPVRVEEFRRNAFELTHELQQPAPGASEVSLTLKASYYQGQAVAKGEVQQFTHIADTNFYPEKFRDYLFGDHRTPDFGYWYHYFGYRWDDDEGSSRHSNSESAKSTLAEDGSALITAKLPESEFPMAREVSVSTEVTDANRQTLSKSTEVTVHPSSVYVGVSRLDKLVRVGDRLPLQVVAVTPAGEAYPGDLTITTKLSREVNDQVRLSHGEGGTAVRNEARREELGTGSVSLSGGKSSDFLFEPKQTGLHQLELRGTDAEGRAFATVTTIYVYGGNEYPWSYEDGMRIKLVPEKKLYQPGDTARVLVLSPIEGTALITVEREKVLRTFMVDLKATDPVIEIPVGDDDAPNAFVSVLVIKGAQDSARMFKEPQLRLGYCELMVENHRDKLAVKLDVPKDSVLPGQEVNLGGTVTLADGSAAANAEVTLYAEDEGTLAVMGYETPDPMGFFYDPRELRVSCGTTLDRFIAESPDEQSFFNKGFFVGGGDGDWSSLKNQTRRDFNPCAGWQPALKTDASGKFTATFKMPDTLTRYRVIVVVHHGESRFGRAEDDVVVKKPLMVEPQAPRFANEGDQLDIRALVQNASDYKGTWKISFSPNPPASEPVATLAGAESEKTITLDAGGSATVIFPVKFENTGEAVFLWKAEPVSLEGVTMTPVLSSKHSDRVESRFQVAYPMPLLRQTQLVKLDNKETNLLQKLNPELLNGRGNIELELSRSLLLEAGGSVDYLLHYPYGCVEQTTSSMMPWFAVDQLREVVPAFAKRTPEEVRMAIQKGVDRLLTMQKEGGGFSYWPGMAQTEDWASSYAGLGLVMAKKHGANVPDASIAALCNYLETGLRGVTSSNSSYTYENACRAVWVLALAGRDPDAYINTLKDRIADIHPRGRYLLAMAAKEAKTLDDPTVILRDKTKFRMKSDAWMAYENDNAARLLAWATLNPDAEETTEALDRLVSDRSPYGDWRTTWVNAWSLMGLAAYAEHHSELQPSSVTLTSADGSKSIALEAGKPAVLLDFPLGEGLALSAKSDGNAYVRVKLASKPQIAPQMPVAKNGLEITRFYERVKPDGTSEPLEAAKLGDLVRVTLQVELPADGERYMVIEDRLPALFEAVNNDFASQAANGNAGRTSENDWSVSHSELRSDRALFFFDRVWRGGRQNITYLARCTMEGKAIAPPAKVESMYNPDNTALSASREF</sequence>
<dbReference type="Gene3D" id="2.60.40.1930">
    <property type="match status" value="1"/>
</dbReference>
<dbReference type="GO" id="GO:0004866">
    <property type="term" value="F:endopeptidase inhibitor activity"/>
    <property type="evidence" value="ECO:0007669"/>
    <property type="project" value="InterPro"/>
</dbReference>
<evidence type="ECO:0000256" key="3">
    <source>
        <dbReference type="SAM" id="SignalP"/>
    </source>
</evidence>
<dbReference type="InterPro" id="IPR008930">
    <property type="entry name" value="Terpenoid_cyclase/PrenylTrfase"/>
</dbReference>
<organism evidence="6 7">
    <name type="scientific">Luteolibacter luteus</name>
    <dbReference type="NCBI Taxonomy" id="2728835"/>
    <lineage>
        <taxon>Bacteria</taxon>
        <taxon>Pseudomonadati</taxon>
        <taxon>Verrucomicrobiota</taxon>
        <taxon>Verrucomicrobiia</taxon>
        <taxon>Verrucomicrobiales</taxon>
        <taxon>Verrucomicrobiaceae</taxon>
        <taxon>Luteolibacter</taxon>
    </lineage>
</organism>
<dbReference type="SMART" id="SM01359">
    <property type="entry name" value="A2M_N_2"/>
    <property type="match status" value="1"/>
</dbReference>
<dbReference type="InterPro" id="IPR011625">
    <property type="entry name" value="A2M_N_BRD"/>
</dbReference>
<dbReference type="RefSeq" id="WP_169455179.1">
    <property type="nucleotide sequence ID" value="NZ_CP051774.1"/>
</dbReference>
<dbReference type="Pfam" id="PF00207">
    <property type="entry name" value="A2M"/>
    <property type="match status" value="1"/>
</dbReference>
<keyword evidence="7" id="KW-1185">Reference proteome</keyword>
<feature type="chain" id="PRO_5032438229" description="Alpha-2-macroglobulin" evidence="3">
    <location>
        <begin position="19"/>
        <end position="1925"/>
    </location>
</feature>
<keyword evidence="3" id="KW-0732">Signal</keyword>
<dbReference type="Pfam" id="PF01835">
    <property type="entry name" value="MG2"/>
    <property type="match status" value="1"/>
</dbReference>
<dbReference type="SUPFAM" id="SSF48239">
    <property type="entry name" value="Terpenoid cyclases/Protein prenyltransferases"/>
    <property type="match status" value="1"/>
</dbReference>
<name>A0A858RK50_9BACT</name>
<dbReference type="PANTHER" id="PTHR40094:SF1">
    <property type="entry name" value="UBIQUITIN DOMAIN-CONTAINING PROTEIN"/>
    <property type="match status" value="1"/>
</dbReference>
<evidence type="ECO:0000313" key="7">
    <source>
        <dbReference type="Proteomes" id="UP000501812"/>
    </source>
</evidence>
<protein>
    <recommendedName>
        <fullName evidence="8">Alpha-2-macroglobulin</fullName>
    </recommendedName>
</protein>
<dbReference type="Proteomes" id="UP000501812">
    <property type="component" value="Chromosome"/>
</dbReference>